<keyword evidence="3" id="KW-1185">Reference proteome</keyword>
<protein>
    <submittedName>
        <fullName evidence="2">Ubiquitin carboxyl-terminal hydrolase</fullName>
    </submittedName>
</protein>
<evidence type="ECO:0000313" key="2">
    <source>
        <dbReference type="EMBL" id="MCI38649.1"/>
    </source>
</evidence>
<feature type="non-terminal residue" evidence="2">
    <location>
        <position position="66"/>
    </location>
</feature>
<dbReference type="AlphaFoldDB" id="A0A392RQQ6"/>
<accession>A0A392RQQ6</accession>
<proteinExistence type="predicted"/>
<feature type="non-terminal residue" evidence="2">
    <location>
        <position position="1"/>
    </location>
</feature>
<dbReference type="EMBL" id="LXQA010258010">
    <property type="protein sequence ID" value="MCI38649.1"/>
    <property type="molecule type" value="Genomic_DNA"/>
</dbReference>
<comment type="caution">
    <text evidence="2">The sequence shown here is derived from an EMBL/GenBank/DDBJ whole genome shotgun (WGS) entry which is preliminary data.</text>
</comment>
<sequence length="66" mass="6808">KNAVLKEGVGSPLTESAISNPQSFIGQNASDRISQSQKTNSPTEVDAVAAQDSVTNFSEKAGLVTS</sequence>
<reference evidence="2 3" key="1">
    <citation type="journal article" date="2018" name="Front. Plant Sci.">
        <title>Red Clover (Trifolium pratense) and Zigzag Clover (T. medium) - A Picture of Genomic Similarities and Differences.</title>
        <authorList>
            <person name="Dluhosova J."/>
            <person name="Istvanek J."/>
            <person name="Nedelnik J."/>
            <person name="Repkova J."/>
        </authorList>
    </citation>
    <scope>NUCLEOTIDE SEQUENCE [LARGE SCALE GENOMIC DNA]</scope>
    <source>
        <strain evidence="3">cv. 10/8</strain>
        <tissue evidence="2">Leaf</tissue>
    </source>
</reference>
<feature type="compositionally biased region" description="Polar residues" evidence="1">
    <location>
        <begin position="13"/>
        <end position="23"/>
    </location>
</feature>
<organism evidence="2 3">
    <name type="scientific">Trifolium medium</name>
    <dbReference type="NCBI Taxonomy" id="97028"/>
    <lineage>
        <taxon>Eukaryota</taxon>
        <taxon>Viridiplantae</taxon>
        <taxon>Streptophyta</taxon>
        <taxon>Embryophyta</taxon>
        <taxon>Tracheophyta</taxon>
        <taxon>Spermatophyta</taxon>
        <taxon>Magnoliopsida</taxon>
        <taxon>eudicotyledons</taxon>
        <taxon>Gunneridae</taxon>
        <taxon>Pentapetalae</taxon>
        <taxon>rosids</taxon>
        <taxon>fabids</taxon>
        <taxon>Fabales</taxon>
        <taxon>Fabaceae</taxon>
        <taxon>Papilionoideae</taxon>
        <taxon>50 kb inversion clade</taxon>
        <taxon>NPAAA clade</taxon>
        <taxon>Hologalegina</taxon>
        <taxon>IRL clade</taxon>
        <taxon>Trifolieae</taxon>
        <taxon>Trifolium</taxon>
    </lineage>
</organism>
<name>A0A392RQQ6_9FABA</name>
<evidence type="ECO:0000313" key="3">
    <source>
        <dbReference type="Proteomes" id="UP000265520"/>
    </source>
</evidence>
<dbReference type="GO" id="GO:0016787">
    <property type="term" value="F:hydrolase activity"/>
    <property type="evidence" value="ECO:0007669"/>
    <property type="project" value="UniProtKB-KW"/>
</dbReference>
<feature type="region of interest" description="Disordered" evidence="1">
    <location>
        <begin position="1"/>
        <end position="23"/>
    </location>
</feature>
<keyword evidence="2" id="KW-0378">Hydrolase</keyword>
<evidence type="ECO:0000256" key="1">
    <source>
        <dbReference type="SAM" id="MobiDB-lite"/>
    </source>
</evidence>
<dbReference type="Proteomes" id="UP000265520">
    <property type="component" value="Unassembled WGS sequence"/>
</dbReference>